<dbReference type="Pfam" id="PF00989">
    <property type="entry name" value="PAS"/>
    <property type="match status" value="1"/>
</dbReference>
<dbReference type="SUPFAM" id="SSF52172">
    <property type="entry name" value="CheY-like"/>
    <property type="match status" value="1"/>
</dbReference>
<dbReference type="InterPro" id="IPR036097">
    <property type="entry name" value="HisK_dim/P_sf"/>
</dbReference>
<dbReference type="InterPro" id="IPR003594">
    <property type="entry name" value="HATPase_dom"/>
</dbReference>
<comment type="caution">
    <text evidence="10">The sequence shown here is derived from an EMBL/GenBank/DDBJ whole genome shotgun (WGS) entry which is preliminary data.</text>
</comment>
<feature type="domain" description="Histidine kinase" evidence="7">
    <location>
        <begin position="406"/>
        <end position="618"/>
    </location>
</feature>
<dbReference type="GO" id="GO:0006355">
    <property type="term" value="P:regulation of DNA-templated transcription"/>
    <property type="evidence" value="ECO:0007669"/>
    <property type="project" value="InterPro"/>
</dbReference>
<keyword evidence="11" id="KW-1185">Reference proteome</keyword>
<dbReference type="Gene3D" id="3.30.450.20">
    <property type="entry name" value="PAS domain"/>
    <property type="match status" value="2"/>
</dbReference>
<dbReference type="InterPro" id="IPR005467">
    <property type="entry name" value="His_kinase_dom"/>
</dbReference>
<proteinExistence type="predicted"/>
<evidence type="ECO:0000256" key="1">
    <source>
        <dbReference type="ARBA" id="ARBA00000085"/>
    </source>
</evidence>
<evidence type="ECO:0000259" key="7">
    <source>
        <dbReference type="PROSITE" id="PS50109"/>
    </source>
</evidence>
<reference evidence="10" key="1">
    <citation type="submission" date="2019-10" db="EMBL/GenBank/DDBJ databases">
        <title>Draft genome sequence of Panacibacter sp. KCS-6.</title>
        <authorList>
            <person name="Yim K.J."/>
        </authorList>
    </citation>
    <scope>NUCLEOTIDE SEQUENCE</scope>
    <source>
        <strain evidence="10">KCS-6</strain>
    </source>
</reference>
<dbReference type="PROSITE" id="PS50112">
    <property type="entry name" value="PAS"/>
    <property type="match status" value="2"/>
</dbReference>
<dbReference type="RefSeq" id="WP_171609863.1">
    <property type="nucleotide sequence ID" value="NZ_WHPF01000021.1"/>
</dbReference>
<dbReference type="SMART" id="SM00091">
    <property type="entry name" value="PAS"/>
    <property type="match status" value="2"/>
</dbReference>
<dbReference type="InterPro" id="IPR013767">
    <property type="entry name" value="PAS_fold"/>
</dbReference>
<feature type="domain" description="PAS" evidence="9">
    <location>
        <begin position="263"/>
        <end position="333"/>
    </location>
</feature>
<protein>
    <recommendedName>
        <fullName evidence="2">histidine kinase</fullName>
        <ecNumber evidence="2">2.7.13.3</ecNumber>
    </recommendedName>
</protein>
<dbReference type="Pfam" id="PF13426">
    <property type="entry name" value="PAS_9"/>
    <property type="match status" value="1"/>
</dbReference>
<dbReference type="Proteomes" id="UP000598971">
    <property type="component" value="Unassembled WGS sequence"/>
</dbReference>
<dbReference type="Gene3D" id="3.40.50.2300">
    <property type="match status" value="1"/>
</dbReference>
<dbReference type="InterPro" id="IPR036890">
    <property type="entry name" value="HATPase_C_sf"/>
</dbReference>
<dbReference type="SMART" id="SM00387">
    <property type="entry name" value="HATPase_c"/>
    <property type="match status" value="1"/>
</dbReference>
<evidence type="ECO:0000313" key="10">
    <source>
        <dbReference type="EMBL" id="NNV57911.1"/>
    </source>
</evidence>
<evidence type="ECO:0000256" key="6">
    <source>
        <dbReference type="PROSITE-ProRule" id="PRU00169"/>
    </source>
</evidence>
<dbReference type="EMBL" id="WHPF01000021">
    <property type="protein sequence ID" value="NNV57911.1"/>
    <property type="molecule type" value="Genomic_DNA"/>
</dbReference>
<dbReference type="SUPFAM" id="SSF55785">
    <property type="entry name" value="PYP-like sensor domain (PAS domain)"/>
    <property type="match status" value="2"/>
</dbReference>
<dbReference type="PROSITE" id="PS50110">
    <property type="entry name" value="RESPONSE_REGULATORY"/>
    <property type="match status" value="1"/>
</dbReference>
<evidence type="ECO:0000256" key="5">
    <source>
        <dbReference type="ARBA" id="ARBA00022777"/>
    </source>
</evidence>
<keyword evidence="3 6" id="KW-0597">Phosphoprotein</keyword>
<dbReference type="NCBIfam" id="TIGR00229">
    <property type="entry name" value="sensory_box"/>
    <property type="match status" value="2"/>
</dbReference>
<keyword evidence="5" id="KW-0418">Kinase</keyword>
<dbReference type="Gene3D" id="1.10.287.130">
    <property type="match status" value="1"/>
</dbReference>
<dbReference type="Pfam" id="PF02518">
    <property type="entry name" value="HATPase_c"/>
    <property type="match status" value="1"/>
</dbReference>
<evidence type="ECO:0000256" key="2">
    <source>
        <dbReference type="ARBA" id="ARBA00012438"/>
    </source>
</evidence>
<evidence type="ECO:0000259" key="9">
    <source>
        <dbReference type="PROSITE" id="PS50112"/>
    </source>
</evidence>
<dbReference type="SUPFAM" id="SSF55874">
    <property type="entry name" value="ATPase domain of HSP90 chaperone/DNA topoisomerase II/histidine kinase"/>
    <property type="match status" value="1"/>
</dbReference>
<dbReference type="GO" id="GO:0000155">
    <property type="term" value="F:phosphorelay sensor kinase activity"/>
    <property type="evidence" value="ECO:0007669"/>
    <property type="project" value="InterPro"/>
</dbReference>
<evidence type="ECO:0000256" key="3">
    <source>
        <dbReference type="ARBA" id="ARBA00022553"/>
    </source>
</evidence>
<evidence type="ECO:0000256" key="4">
    <source>
        <dbReference type="ARBA" id="ARBA00022679"/>
    </source>
</evidence>
<dbReference type="PANTHER" id="PTHR43304:SF1">
    <property type="entry name" value="PAC DOMAIN-CONTAINING PROTEIN"/>
    <property type="match status" value="1"/>
</dbReference>
<evidence type="ECO:0000259" key="8">
    <source>
        <dbReference type="PROSITE" id="PS50110"/>
    </source>
</evidence>
<feature type="modified residue" description="4-aspartylphosphate" evidence="6">
    <location>
        <position position="59"/>
    </location>
</feature>
<accession>A0A8J8FGW6</accession>
<dbReference type="CDD" id="cd00130">
    <property type="entry name" value="PAS"/>
    <property type="match status" value="1"/>
</dbReference>
<dbReference type="InterPro" id="IPR035965">
    <property type="entry name" value="PAS-like_dom_sf"/>
</dbReference>
<feature type="domain" description="Response regulatory" evidence="8">
    <location>
        <begin position="8"/>
        <end position="124"/>
    </location>
</feature>
<dbReference type="CDD" id="cd00082">
    <property type="entry name" value="HisKA"/>
    <property type="match status" value="1"/>
</dbReference>
<dbReference type="Pfam" id="PF00072">
    <property type="entry name" value="Response_reg"/>
    <property type="match status" value="1"/>
</dbReference>
<dbReference type="SUPFAM" id="SSF47384">
    <property type="entry name" value="Homodimeric domain of signal transducing histidine kinase"/>
    <property type="match status" value="1"/>
</dbReference>
<dbReference type="InterPro" id="IPR011006">
    <property type="entry name" value="CheY-like_superfamily"/>
</dbReference>
<dbReference type="SMART" id="SM00448">
    <property type="entry name" value="REC"/>
    <property type="match status" value="1"/>
</dbReference>
<feature type="domain" description="PAS" evidence="9">
    <location>
        <begin position="137"/>
        <end position="204"/>
    </location>
</feature>
<keyword evidence="4" id="KW-0808">Transferase</keyword>
<dbReference type="InterPro" id="IPR052162">
    <property type="entry name" value="Sensor_kinase/Photoreceptor"/>
</dbReference>
<organism evidence="10 11">
    <name type="scientific">Limnovirga soli</name>
    <dbReference type="NCBI Taxonomy" id="2656915"/>
    <lineage>
        <taxon>Bacteria</taxon>
        <taxon>Pseudomonadati</taxon>
        <taxon>Bacteroidota</taxon>
        <taxon>Chitinophagia</taxon>
        <taxon>Chitinophagales</taxon>
        <taxon>Chitinophagaceae</taxon>
        <taxon>Limnovirga</taxon>
    </lineage>
</organism>
<dbReference type="PROSITE" id="PS50109">
    <property type="entry name" value="HIS_KIN"/>
    <property type="match status" value="1"/>
</dbReference>
<gene>
    <name evidence="10" type="ORF">GD597_20775</name>
</gene>
<dbReference type="InterPro" id="IPR003661">
    <property type="entry name" value="HisK_dim/P_dom"/>
</dbReference>
<dbReference type="PANTHER" id="PTHR43304">
    <property type="entry name" value="PHYTOCHROME-LIKE PROTEIN CPH1"/>
    <property type="match status" value="1"/>
</dbReference>
<sequence>MTENKTLKALVVEDNEGDFFLVKEYLREVYTTINVSHEILLADAIVNLSINNYDVILLDLTLPDSNGMHSIKEIIEAAKESPVIVLTGYADKNFAVDSLKLKVQDYLIKDEVNPAILFKSISYAIERKSIINQIETSEENYKYLFDQNPIPLFLYDPQSFEIIMVNESALKLYQYERETFLKLSILDIRPESEKERIREFIQKTEFSSGILFTGEWKHLKSDGTLMEVEITTHDFIFEGRQCRLAVINDVTARNKARRDLEQSEKRFRALIENSSDGLCVIKTDGTVTDISPTGRRILGLTQYQQITNFNYETVHPDDIDNVVTLFNEIIHQPETVKTMEFRVHNSKKDYIWLEVTFNNQLAEPTINAVVLNFKDVSQRKLQEQERTALIGELVQNNRDLKQFSFITSHNLRAPLTNLMAIAELLDMNKIKDETTLELLKGFKISTIQLNETLNDLIKILIVKENTTQQVKNISFADTFSTVKNTLESVITKSGAIITTDFSQAPQALFKLAYMESVFNNLISNAIKYAHPGRVPEIHIYSTFNNKTTQLIFHDNGSGFDMEKVKDKLFGLYQRFHNNSDKGIGLYLIHSQITALGGSIEAESTEHAGTTFTISFKNS</sequence>
<comment type="catalytic activity">
    <reaction evidence="1">
        <text>ATP + protein L-histidine = ADP + protein N-phospho-L-histidine.</text>
        <dbReference type="EC" id="2.7.13.3"/>
    </reaction>
</comment>
<evidence type="ECO:0000313" key="11">
    <source>
        <dbReference type="Proteomes" id="UP000598971"/>
    </source>
</evidence>
<dbReference type="Gene3D" id="3.30.565.10">
    <property type="entry name" value="Histidine kinase-like ATPase, C-terminal domain"/>
    <property type="match status" value="1"/>
</dbReference>
<dbReference type="InterPro" id="IPR000014">
    <property type="entry name" value="PAS"/>
</dbReference>
<name>A0A8J8FGW6_9BACT</name>
<dbReference type="EC" id="2.7.13.3" evidence="2"/>
<dbReference type="AlphaFoldDB" id="A0A8J8FGW6"/>
<dbReference type="InterPro" id="IPR001789">
    <property type="entry name" value="Sig_transdc_resp-reg_receiver"/>
</dbReference>